<name>A0A0G4F6U6_9ALVE</name>
<gene>
    <name evidence="2" type="ORF">Cvel_15498</name>
</gene>
<feature type="compositionally biased region" description="Pro residues" evidence="1">
    <location>
        <begin position="58"/>
        <end position="67"/>
    </location>
</feature>
<evidence type="ECO:0000256" key="1">
    <source>
        <dbReference type="SAM" id="MobiDB-lite"/>
    </source>
</evidence>
<evidence type="ECO:0000313" key="2">
    <source>
        <dbReference type="EMBL" id="CEM08183.1"/>
    </source>
</evidence>
<sequence length="67" mass="7360">MRPHSASTSPDRLEFLCGLSDVHFLGVTVREGDLPRACTFSEQPEHDTDAEMEVDCAPLPPPDPLLL</sequence>
<feature type="region of interest" description="Disordered" evidence="1">
    <location>
        <begin position="44"/>
        <end position="67"/>
    </location>
</feature>
<dbReference type="EMBL" id="CDMZ01000166">
    <property type="protein sequence ID" value="CEM08183.1"/>
    <property type="molecule type" value="Genomic_DNA"/>
</dbReference>
<organism evidence="2">
    <name type="scientific">Chromera velia CCMP2878</name>
    <dbReference type="NCBI Taxonomy" id="1169474"/>
    <lineage>
        <taxon>Eukaryota</taxon>
        <taxon>Sar</taxon>
        <taxon>Alveolata</taxon>
        <taxon>Colpodellida</taxon>
        <taxon>Chromeraceae</taxon>
        <taxon>Chromera</taxon>
    </lineage>
</organism>
<protein>
    <submittedName>
        <fullName evidence="2">Uncharacterized protein</fullName>
    </submittedName>
</protein>
<dbReference type="AlphaFoldDB" id="A0A0G4F6U6"/>
<proteinExistence type="predicted"/>
<accession>A0A0G4F6U6</accession>
<reference evidence="2" key="1">
    <citation type="submission" date="2014-11" db="EMBL/GenBank/DDBJ databases">
        <authorList>
            <person name="Otto D Thomas"/>
            <person name="Naeem Raeece"/>
        </authorList>
    </citation>
    <scope>NUCLEOTIDE SEQUENCE</scope>
</reference>
<dbReference type="VEuPathDB" id="CryptoDB:Cvel_15498"/>